<accession>A0A251V925</accession>
<sequence length="57" mass="6280">MSHASHLLLEFPPKSNINFSIAFLFVLPNPWRLEINPRTVSVASQARMMALGCGIGV</sequence>
<keyword evidence="2" id="KW-1185">Reference proteome</keyword>
<reference evidence="2" key="1">
    <citation type="journal article" date="2017" name="Nature">
        <title>The sunflower genome provides insights into oil metabolism, flowering and Asterid evolution.</title>
        <authorList>
            <person name="Badouin H."/>
            <person name="Gouzy J."/>
            <person name="Grassa C.J."/>
            <person name="Murat F."/>
            <person name="Staton S.E."/>
            <person name="Cottret L."/>
            <person name="Lelandais-Briere C."/>
            <person name="Owens G.L."/>
            <person name="Carrere S."/>
            <person name="Mayjonade B."/>
            <person name="Legrand L."/>
            <person name="Gill N."/>
            <person name="Kane N.C."/>
            <person name="Bowers J.E."/>
            <person name="Hubner S."/>
            <person name="Bellec A."/>
            <person name="Berard A."/>
            <person name="Berges H."/>
            <person name="Blanchet N."/>
            <person name="Boniface M.C."/>
            <person name="Brunel D."/>
            <person name="Catrice O."/>
            <person name="Chaidir N."/>
            <person name="Claudel C."/>
            <person name="Donnadieu C."/>
            <person name="Faraut T."/>
            <person name="Fievet G."/>
            <person name="Helmstetter N."/>
            <person name="King M."/>
            <person name="Knapp S.J."/>
            <person name="Lai Z."/>
            <person name="Le Paslier M.C."/>
            <person name="Lippi Y."/>
            <person name="Lorenzon L."/>
            <person name="Mandel J.R."/>
            <person name="Marage G."/>
            <person name="Marchand G."/>
            <person name="Marquand E."/>
            <person name="Bret-Mestries E."/>
            <person name="Morien E."/>
            <person name="Nambeesan S."/>
            <person name="Nguyen T."/>
            <person name="Pegot-Espagnet P."/>
            <person name="Pouilly N."/>
            <person name="Raftis F."/>
            <person name="Sallet E."/>
            <person name="Schiex T."/>
            <person name="Thomas J."/>
            <person name="Vandecasteele C."/>
            <person name="Vares D."/>
            <person name="Vear F."/>
            <person name="Vautrin S."/>
            <person name="Crespi M."/>
            <person name="Mangin B."/>
            <person name="Burke J.M."/>
            <person name="Salse J."/>
            <person name="Munos S."/>
            <person name="Vincourt P."/>
            <person name="Rieseberg L.H."/>
            <person name="Langlade N.B."/>
        </authorList>
    </citation>
    <scope>NUCLEOTIDE SEQUENCE [LARGE SCALE GENOMIC DNA]</scope>
    <source>
        <strain evidence="2">cv. SF193</strain>
    </source>
</reference>
<dbReference type="EMBL" id="CM007892">
    <property type="protein sequence ID" value="OTG32100.1"/>
    <property type="molecule type" value="Genomic_DNA"/>
</dbReference>
<dbReference type="Proteomes" id="UP000215914">
    <property type="component" value="Chromosome 3"/>
</dbReference>
<dbReference type="AlphaFoldDB" id="A0A251V925"/>
<evidence type="ECO:0000313" key="1">
    <source>
        <dbReference type="EMBL" id="OTG32100.1"/>
    </source>
</evidence>
<dbReference type="InParanoid" id="A0A251V925"/>
<gene>
    <name evidence="1" type="ORF">HannXRQ_Chr03g0082921</name>
</gene>
<name>A0A251V925_HELAN</name>
<evidence type="ECO:0000313" key="2">
    <source>
        <dbReference type="Proteomes" id="UP000215914"/>
    </source>
</evidence>
<proteinExistence type="predicted"/>
<organism evidence="1 2">
    <name type="scientific">Helianthus annuus</name>
    <name type="common">Common sunflower</name>
    <dbReference type="NCBI Taxonomy" id="4232"/>
    <lineage>
        <taxon>Eukaryota</taxon>
        <taxon>Viridiplantae</taxon>
        <taxon>Streptophyta</taxon>
        <taxon>Embryophyta</taxon>
        <taxon>Tracheophyta</taxon>
        <taxon>Spermatophyta</taxon>
        <taxon>Magnoliopsida</taxon>
        <taxon>eudicotyledons</taxon>
        <taxon>Gunneridae</taxon>
        <taxon>Pentapetalae</taxon>
        <taxon>asterids</taxon>
        <taxon>campanulids</taxon>
        <taxon>Asterales</taxon>
        <taxon>Asteraceae</taxon>
        <taxon>Asteroideae</taxon>
        <taxon>Heliantheae alliance</taxon>
        <taxon>Heliantheae</taxon>
        <taxon>Helianthus</taxon>
    </lineage>
</organism>
<protein>
    <submittedName>
        <fullName evidence="1">Uncharacterized protein</fullName>
    </submittedName>
</protein>